<evidence type="ECO:0000256" key="16">
    <source>
        <dbReference type="PIRNR" id="PIRNR018269"/>
    </source>
</evidence>
<dbReference type="EC" id="2.7.7.41" evidence="6 16"/>
<dbReference type="GO" id="GO:0005789">
    <property type="term" value="C:endoplasmic reticulum membrane"/>
    <property type="evidence" value="ECO:0007669"/>
    <property type="project" value="TreeGrafter"/>
</dbReference>
<dbReference type="InterPro" id="IPR000374">
    <property type="entry name" value="PC_trans"/>
</dbReference>
<organism evidence="19 20">
    <name type="scientific">Galendromus occidentalis</name>
    <name type="common">western predatory mite</name>
    <dbReference type="NCBI Taxonomy" id="34638"/>
    <lineage>
        <taxon>Eukaryota</taxon>
        <taxon>Metazoa</taxon>
        <taxon>Ecdysozoa</taxon>
        <taxon>Arthropoda</taxon>
        <taxon>Chelicerata</taxon>
        <taxon>Arachnida</taxon>
        <taxon>Acari</taxon>
        <taxon>Parasitiformes</taxon>
        <taxon>Mesostigmata</taxon>
        <taxon>Gamasina</taxon>
        <taxon>Phytoseioidea</taxon>
        <taxon>Phytoseiidae</taxon>
        <taxon>Typhlodrominae</taxon>
        <taxon>Galendromus</taxon>
    </lineage>
</organism>
<feature type="transmembrane region" description="Helical" evidence="16">
    <location>
        <begin position="226"/>
        <end position="245"/>
    </location>
</feature>
<feature type="compositionally biased region" description="Basic and acidic residues" evidence="18">
    <location>
        <begin position="48"/>
        <end position="62"/>
    </location>
</feature>
<feature type="transmembrane region" description="Helical" evidence="16">
    <location>
        <begin position="251"/>
        <end position="276"/>
    </location>
</feature>
<comment type="pathway">
    <text evidence="4">Lipid metabolism.</text>
</comment>
<evidence type="ECO:0000256" key="1">
    <source>
        <dbReference type="ARBA" id="ARBA00001698"/>
    </source>
</evidence>
<sequence length="483" mass="55289">MSGPVAEEELRRRNVPASSNIASSDSEREESEAAPKTHPILKRVGQFTDRKDSDFSEDERLPEERRIEQIAKEMPQGTDKGLPLLDDWLSGLPDRWRNGIIRFISTWIMVTAFGLVVWFGPIPIMLSILAIQVKCFHEIISIGYAVYRVHNLPWFRSLSWYFLITSNYFLYGESLVDYFAIFGSRARNLSFLVTYHRFISFCLYITGFVWFVLSLVKKYYMRQFSLFAWTHVTLLLIVTQSYLIVQNLFEGLIWFIVPVSMIITNDIMAYVFGFFFGKTPLIKLSPKKTWEGFIGGGISTVILGALLSHVLCSFPYFVCPIAYDSVSDSTNMDCEPSYLFQLQEYTLPGWMGIFSKVFRLKVTTYPFVIHSIAMSLFSSIIGPFGGFFASGFKRAFKIKDFGDVIPGHGGIVDRFDCQILMATFVNVYYDSFIRAPDPKKLLAQIMLLKPEFQQKLFNSLRETLLEKGSLSEATVDLPNTESQ</sequence>
<keyword evidence="13 16" id="KW-0472">Membrane</keyword>
<evidence type="ECO:0000256" key="13">
    <source>
        <dbReference type="ARBA" id="ARBA00023136"/>
    </source>
</evidence>
<keyword evidence="19" id="KW-1185">Reference proteome</keyword>
<name>A0AAJ6VXE5_9ACAR</name>
<feature type="transmembrane region" description="Helical" evidence="16">
    <location>
        <begin position="159"/>
        <end position="182"/>
    </location>
</feature>
<keyword evidence="10 16" id="KW-0548">Nucleotidyltransferase</keyword>
<evidence type="ECO:0000256" key="10">
    <source>
        <dbReference type="ARBA" id="ARBA00022695"/>
    </source>
</evidence>
<dbReference type="CTD" id="43950"/>
<keyword evidence="11 16" id="KW-1133">Transmembrane helix</keyword>
<comment type="catalytic activity">
    <reaction evidence="1 16 17">
        <text>a 1,2-diacyl-sn-glycero-3-phosphate + CTP + H(+) = a CDP-1,2-diacyl-sn-glycerol + diphosphate</text>
        <dbReference type="Rhea" id="RHEA:16229"/>
        <dbReference type="ChEBI" id="CHEBI:15378"/>
        <dbReference type="ChEBI" id="CHEBI:33019"/>
        <dbReference type="ChEBI" id="CHEBI:37563"/>
        <dbReference type="ChEBI" id="CHEBI:58332"/>
        <dbReference type="ChEBI" id="CHEBI:58608"/>
        <dbReference type="EC" id="2.7.7.41"/>
    </reaction>
</comment>
<evidence type="ECO:0000256" key="15">
    <source>
        <dbReference type="ARBA" id="ARBA00023264"/>
    </source>
</evidence>
<dbReference type="PANTHER" id="PTHR13773:SF8">
    <property type="entry name" value="PHOSPHATIDATE CYTIDYLYLTRANSFERASE, PHOTORECEPTOR-SPECIFIC"/>
    <property type="match status" value="1"/>
</dbReference>
<dbReference type="AlphaFoldDB" id="A0AAJ6VXE5"/>
<evidence type="ECO:0000256" key="9">
    <source>
        <dbReference type="ARBA" id="ARBA00022692"/>
    </source>
</evidence>
<accession>A0AAJ6VXE5</accession>
<evidence type="ECO:0000256" key="5">
    <source>
        <dbReference type="ARBA" id="ARBA00010185"/>
    </source>
</evidence>
<evidence type="ECO:0000256" key="14">
    <source>
        <dbReference type="ARBA" id="ARBA00023209"/>
    </source>
</evidence>
<dbReference type="Proteomes" id="UP000694867">
    <property type="component" value="Unplaced"/>
</dbReference>
<evidence type="ECO:0000256" key="17">
    <source>
        <dbReference type="RuleBase" id="RU003938"/>
    </source>
</evidence>
<evidence type="ECO:0000256" key="6">
    <source>
        <dbReference type="ARBA" id="ARBA00012487"/>
    </source>
</evidence>
<feature type="transmembrane region" description="Helical" evidence="16">
    <location>
        <begin position="297"/>
        <end position="323"/>
    </location>
</feature>
<keyword evidence="8 16" id="KW-0808">Transferase</keyword>
<evidence type="ECO:0000256" key="18">
    <source>
        <dbReference type="SAM" id="MobiDB-lite"/>
    </source>
</evidence>
<gene>
    <name evidence="20" type="primary">LOC100904942</name>
</gene>
<feature type="region of interest" description="Disordered" evidence="18">
    <location>
        <begin position="1"/>
        <end position="62"/>
    </location>
</feature>
<evidence type="ECO:0000313" key="20">
    <source>
        <dbReference type="RefSeq" id="XP_003741600.1"/>
    </source>
</evidence>
<proteinExistence type="inferred from homology"/>
<evidence type="ECO:0000256" key="8">
    <source>
        <dbReference type="ARBA" id="ARBA00022679"/>
    </source>
</evidence>
<evidence type="ECO:0000256" key="2">
    <source>
        <dbReference type="ARBA" id="ARBA00004141"/>
    </source>
</evidence>
<comment type="subcellular location">
    <subcellularLocation>
        <location evidence="2">Membrane</location>
        <topology evidence="2">Multi-pass membrane protein</topology>
    </subcellularLocation>
</comment>
<evidence type="ECO:0000256" key="11">
    <source>
        <dbReference type="ARBA" id="ARBA00022989"/>
    </source>
</evidence>
<evidence type="ECO:0000256" key="12">
    <source>
        <dbReference type="ARBA" id="ARBA00023098"/>
    </source>
</evidence>
<reference evidence="20" key="1">
    <citation type="submission" date="2025-08" db="UniProtKB">
        <authorList>
            <consortium name="RefSeq"/>
        </authorList>
    </citation>
    <scope>IDENTIFICATION</scope>
</reference>
<keyword evidence="12 16" id="KW-0443">Lipid metabolism</keyword>
<dbReference type="InterPro" id="IPR016720">
    <property type="entry name" value="PC_Trfase_euk"/>
</dbReference>
<dbReference type="KEGG" id="goe:100904942"/>
<feature type="transmembrane region" description="Helical" evidence="16">
    <location>
        <begin position="194"/>
        <end position="214"/>
    </location>
</feature>
<dbReference type="GeneID" id="100904942"/>
<keyword evidence="14 16" id="KW-0594">Phospholipid biosynthesis</keyword>
<evidence type="ECO:0000313" key="19">
    <source>
        <dbReference type="Proteomes" id="UP000694867"/>
    </source>
</evidence>
<keyword evidence="15 16" id="KW-1208">Phospholipid metabolism</keyword>
<keyword evidence="9 16" id="KW-0812">Transmembrane</keyword>
<comment type="similarity">
    <text evidence="5 16 17">Belongs to the CDS family.</text>
</comment>
<dbReference type="GO" id="GO:0004605">
    <property type="term" value="F:phosphatidate cytidylyltransferase activity"/>
    <property type="evidence" value="ECO:0007669"/>
    <property type="project" value="UniProtKB-UniRule"/>
</dbReference>
<dbReference type="PIRSF" id="PIRSF018269">
    <property type="entry name" value="PC_trans_euk"/>
    <property type="match status" value="1"/>
</dbReference>
<dbReference type="RefSeq" id="XP_003741600.1">
    <property type="nucleotide sequence ID" value="XM_003741552.2"/>
</dbReference>
<evidence type="ECO:0000256" key="3">
    <source>
        <dbReference type="ARBA" id="ARBA00005119"/>
    </source>
</evidence>
<dbReference type="PANTHER" id="PTHR13773">
    <property type="entry name" value="PHOSPHATIDATE CYTIDYLYLTRANSFERASE"/>
    <property type="match status" value="1"/>
</dbReference>
<dbReference type="Pfam" id="PF01148">
    <property type="entry name" value="CTP_transf_1"/>
    <property type="match status" value="1"/>
</dbReference>
<feature type="transmembrane region" description="Helical" evidence="16">
    <location>
        <begin position="367"/>
        <end position="389"/>
    </location>
</feature>
<protein>
    <recommendedName>
        <fullName evidence="6 16">Phosphatidate cytidylyltransferase</fullName>
        <ecNumber evidence="6 16">2.7.7.41</ecNumber>
    </recommendedName>
</protein>
<dbReference type="GO" id="GO:0016024">
    <property type="term" value="P:CDP-diacylglycerol biosynthetic process"/>
    <property type="evidence" value="ECO:0007669"/>
    <property type="project" value="UniProtKB-UniRule"/>
</dbReference>
<keyword evidence="7 16" id="KW-0444">Lipid biosynthesis</keyword>
<evidence type="ECO:0000256" key="7">
    <source>
        <dbReference type="ARBA" id="ARBA00022516"/>
    </source>
</evidence>
<comment type="pathway">
    <text evidence="3 16 17">Phospholipid metabolism; CDP-diacylglycerol biosynthesis; CDP-diacylglycerol from sn-glycerol 3-phosphate: step 3/3.</text>
</comment>
<evidence type="ECO:0000256" key="4">
    <source>
        <dbReference type="ARBA" id="ARBA00005189"/>
    </source>
</evidence>
<dbReference type="PROSITE" id="PS01315">
    <property type="entry name" value="CDS"/>
    <property type="match status" value="1"/>
</dbReference>